<protein>
    <submittedName>
        <fullName evidence="11">MFS domain-containing protein</fullName>
    </submittedName>
</protein>
<feature type="transmembrane region" description="Helical" evidence="7">
    <location>
        <begin position="320"/>
        <end position="338"/>
    </location>
</feature>
<dbReference type="EMBL" id="UYSG01000233">
    <property type="protein sequence ID" value="VDL18765.1"/>
    <property type="molecule type" value="Genomic_DNA"/>
</dbReference>
<evidence type="ECO:0000313" key="11">
    <source>
        <dbReference type="WBParaSite" id="HDID_0000130301-mRNA-1"/>
    </source>
</evidence>
<dbReference type="Pfam" id="PF07690">
    <property type="entry name" value="MFS_1"/>
    <property type="match status" value="2"/>
</dbReference>
<dbReference type="AlphaFoldDB" id="A0A0R3SAD1"/>
<feature type="transmembrane region" description="Helical" evidence="7">
    <location>
        <begin position="550"/>
        <end position="572"/>
    </location>
</feature>
<accession>A0A0R3SAD1</accession>
<feature type="transmembrane region" description="Helical" evidence="7">
    <location>
        <begin position="255"/>
        <end position="276"/>
    </location>
</feature>
<dbReference type="InterPro" id="IPR020846">
    <property type="entry name" value="MFS_dom"/>
</dbReference>
<feature type="transmembrane region" description="Helical" evidence="7">
    <location>
        <begin position="721"/>
        <end position="745"/>
    </location>
</feature>
<proteinExistence type="predicted"/>
<evidence type="ECO:0000256" key="6">
    <source>
        <dbReference type="SAM" id="MobiDB-lite"/>
    </source>
</evidence>
<dbReference type="PROSITE" id="PS50850">
    <property type="entry name" value="MFS"/>
    <property type="match status" value="1"/>
</dbReference>
<feature type="transmembrane region" description="Helical" evidence="7">
    <location>
        <begin position="384"/>
        <end position="406"/>
    </location>
</feature>
<feature type="domain" description="Major facilitator superfamily (MFS) profile" evidence="8">
    <location>
        <begin position="6"/>
        <end position="576"/>
    </location>
</feature>
<keyword evidence="2" id="KW-0813">Transport</keyword>
<evidence type="ECO:0000313" key="9">
    <source>
        <dbReference type="EMBL" id="VDL18765.1"/>
    </source>
</evidence>
<dbReference type="SUPFAM" id="SSF103473">
    <property type="entry name" value="MFS general substrate transporter"/>
    <property type="match status" value="2"/>
</dbReference>
<dbReference type="InterPro" id="IPR052983">
    <property type="entry name" value="MFS_Riboflavin_Transporter"/>
</dbReference>
<name>A0A0R3SAD1_HYMDI</name>
<dbReference type="WBParaSite" id="HDID_0000130301-mRNA-1">
    <property type="protein sequence ID" value="HDID_0000130301-mRNA-1"/>
    <property type="gene ID" value="HDID_0000130301"/>
</dbReference>
<sequence>MRLPAWGVLCVLGGFLYHLALGYFYTVGNMNPYIVSYMGIKPSEAAWFSSTLIALQAVFMPSGAIMATKIGYKLVLVIAMIFSAGGILLTRLTVDYGLGPYIATYCIMNGIGMGTPYSVIFSIAQSWFPSSRATVVGIISSGFGLGALVFTPIQTAIINPNNLRPNSTGRFPESVEAAIPNAFLVLGGLVLALELTGTILLRENRSGKTESNYTPAKSTDFQEMSTLGGDEEPKKSVVCIPESYTVSEALKSVDFYMLFIIVICDIVPVVLFTSTFKLYGIRSGFDDQFLSAVATTSAAFNCIGRVFWGQMVDRFSSKCPLVCFLVTWSTLFLTFPYVTALGDVASKALYAIWVFGLFFSLSAHFVVIPATCTRVFGPANMATIYGLIYFGSCPSALITAGVFSLFDIQGKWVPIYTACNCFCLLSVQSVFVPVGAILATVVSYRIVLIIGIIFSAGGILFTRLTVDYGLGPYISTYCIVFGIGMGVPYSLIFQIASEWFPRYRTTVVGVIASGFGLGALIFTPIQTAIINPKNLGQVNGAYPDEVLKNVPTAFLVLGGIVLGLEIIGTIMIRKCPSTEGLEEESSIDFSEEEDKESELKSKSESVEVRAPRSLSLREAVKTIDFYLLFIAFFLNIMPVVLLTTSSKIFGIKSGFDDKFASDIATSTAVFNCVGRVWWGFMVDRFSWKLPMLTYTAMWAAFFVTFPYVVMPYVTDDMVARALYAIWVFVLFFCLSANFVVVAGAVTRIYGPANMATIYGLIYIATCPSALITAGVVSQFDITGQWIPIYSACACACVLSLTAVLFVRDLKPRVVGFTNNICAVLCDPCRLSILEEGKIYDEAYNEEMASSFE</sequence>
<dbReference type="PANTHER" id="PTHR43385">
    <property type="entry name" value="RIBOFLAVIN TRANSPORTER RIBJ"/>
    <property type="match status" value="1"/>
</dbReference>
<evidence type="ECO:0000256" key="3">
    <source>
        <dbReference type="ARBA" id="ARBA00022692"/>
    </source>
</evidence>
<feature type="transmembrane region" description="Helical" evidence="7">
    <location>
        <begin position="178"/>
        <end position="201"/>
    </location>
</feature>
<dbReference type="GO" id="GO:0016020">
    <property type="term" value="C:membrane"/>
    <property type="evidence" value="ECO:0007669"/>
    <property type="project" value="UniProtKB-SubCell"/>
</dbReference>
<feature type="transmembrane region" description="Helical" evidence="7">
    <location>
        <begin position="288"/>
        <end position="308"/>
    </location>
</feature>
<reference evidence="11" key="1">
    <citation type="submission" date="2016-04" db="UniProtKB">
        <authorList>
            <consortium name="WormBaseParasite"/>
        </authorList>
    </citation>
    <scope>IDENTIFICATION</scope>
</reference>
<gene>
    <name evidence="9" type="ORF">HDID_LOCUS1304</name>
</gene>
<dbReference type="OrthoDB" id="410267at2759"/>
<dbReference type="PANTHER" id="PTHR43385:SF1">
    <property type="entry name" value="RIBOFLAVIN TRANSPORTER RIBJ"/>
    <property type="match status" value="1"/>
</dbReference>
<dbReference type="InterPro" id="IPR036259">
    <property type="entry name" value="MFS_trans_sf"/>
</dbReference>
<feature type="transmembrane region" description="Helical" evidence="7">
    <location>
        <begin position="446"/>
        <end position="466"/>
    </location>
</feature>
<evidence type="ECO:0000256" key="1">
    <source>
        <dbReference type="ARBA" id="ARBA00004141"/>
    </source>
</evidence>
<feature type="region of interest" description="Disordered" evidence="6">
    <location>
        <begin position="583"/>
        <end position="602"/>
    </location>
</feature>
<evidence type="ECO:0000256" key="4">
    <source>
        <dbReference type="ARBA" id="ARBA00022989"/>
    </source>
</evidence>
<feature type="transmembrane region" description="Helical" evidence="7">
    <location>
        <begin position="785"/>
        <end position="806"/>
    </location>
</feature>
<evidence type="ECO:0000313" key="10">
    <source>
        <dbReference type="Proteomes" id="UP000274504"/>
    </source>
</evidence>
<reference evidence="9 10" key="2">
    <citation type="submission" date="2018-11" db="EMBL/GenBank/DDBJ databases">
        <authorList>
            <consortium name="Pathogen Informatics"/>
        </authorList>
    </citation>
    <scope>NUCLEOTIDE SEQUENCE [LARGE SCALE GENOMIC DNA]</scope>
</reference>
<feature type="transmembrane region" description="Helical" evidence="7">
    <location>
        <begin position="625"/>
        <end position="643"/>
    </location>
</feature>
<feature type="transmembrane region" description="Helical" evidence="7">
    <location>
        <begin position="412"/>
        <end position="439"/>
    </location>
</feature>
<feature type="transmembrane region" description="Helical" evidence="7">
    <location>
        <begin position="5"/>
        <end position="25"/>
    </location>
</feature>
<feature type="transmembrane region" description="Helical" evidence="7">
    <location>
        <begin position="135"/>
        <end position="158"/>
    </location>
</feature>
<feature type="compositionally biased region" description="Acidic residues" evidence="6">
    <location>
        <begin position="583"/>
        <end position="596"/>
    </location>
</feature>
<keyword evidence="3 7" id="KW-0812">Transmembrane</keyword>
<feature type="transmembrane region" description="Helical" evidence="7">
    <location>
        <begin position="350"/>
        <end position="372"/>
    </location>
</feature>
<feature type="transmembrane region" description="Helical" evidence="7">
    <location>
        <begin position="507"/>
        <end position="530"/>
    </location>
</feature>
<feature type="transmembrane region" description="Helical" evidence="7">
    <location>
        <begin position="45"/>
        <end position="67"/>
    </location>
</feature>
<evidence type="ECO:0000256" key="7">
    <source>
        <dbReference type="SAM" id="Phobius"/>
    </source>
</evidence>
<dbReference type="InterPro" id="IPR011701">
    <property type="entry name" value="MFS"/>
</dbReference>
<comment type="subcellular location">
    <subcellularLocation>
        <location evidence="1">Membrane</location>
        <topology evidence="1">Multi-pass membrane protein</topology>
    </subcellularLocation>
</comment>
<feature type="transmembrane region" description="Helical" evidence="7">
    <location>
        <begin position="692"/>
        <end position="709"/>
    </location>
</feature>
<feature type="transmembrane region" description="Helical" evidence="7">
    <location>
        <begin position="74"/>
        <end position="94"/>
    </location>
</feature>
<keyword evidence="4 7" id="KW-1133">Transmembrane helix</keyword>
<feature type="transmembrane region" description="Helical" evidence="7">
    <location>
        <begin position="663"/>
        <end position="680"/>
    </location>
</feature>
<evidence type="ECO:0000259" key="8">
    <source>
        <dbReference type="PROSITE" id="PS50850"/>
    </source>
</evidence>
<dbReference type="Proteomes" id="UP000274504">
    <property type="component" value="Unassembled WGS sequence"/>
</dbReference>
<evidence type="ECO:0000256" key="5">
    <source>
        <dbReference type="ARBA" id="ARBA00023136"/>
    </source>
</evidence>
<organism evidence="11">
    <name type="scientific">Hymenolepis diminuta</name>
    <name type="common">Rat tapeworm</name>
    <dbReference type="NCBI Taxonomy" id="6216"/>
    <lineage>
        <taxon>Eukaryota</taxon>
        <taxon>Metazoa</taxon>
        <taxon>Spiralia</taxon>
        <taxon>Lophotrochozoa</taxon>
        <taxon>Platyhelminthes</taxon>
        <taxon>Cestoda</taxon>
        <taxon>Eucestoda</taxon>
        <taxon>Cyclophyllidea</taxon>
        <taxon>Hymenolepididae</taxon>
        <taxon>Hymenolepis</taxon>
    </lineage>
</organism>
<dbReference type="GO" id="GO:0022857">
    <property type="term" value="F:transmembrane transporter activity"/>
    <property type="evidence" value="ECO:0007669"/>
    <property type="project" value="InterPro"/>
</dbReference>
<feature type="transmembrane region" description="Helical" evidence="7">
    <location>
        <begin position="100"/>
        <end position="123"/>
    </location>
</feature>
<feature type="transmembrane region" description="Helical" evidence="7">
    <location>
        <begin position="472"/>
        <end position="495"/>
    </location>
</feature>
<feature type="transmembrane region" description="Helical" evidence="7">
    <location>
        <begin position="757"/>
        <end position="779"/>
    </location>
</feature>
<keyword evidence="5 7" id="KW-0472">Membrane</keyword>
<dbReference type="Gene3D" id="1.20.1250.20">
    <property type="entry name" value="MFS general substrate transporter like domains"/>
    <property type="match status" value="4"/>
</dbReference>
<evidence type="ECO:0000256" key="2">
    <source>
        <dbReference type="ARBA" id="ARBA00022448"/>
    </source>
</evidence>